<keyword evidence="3" id="KW-1185">Reference proteome</keyword>
<protein>
    <submittedName>
        <fullName evidence="2">Uncharacterized protein</fullName>
    </submittedName>
</protein>
<reference evidence="2 3" key="1">
    <citation type="submission" date="2019-02" db="EMBL/GenBank/DDBJ databases">
        <title>Deep-cultivation of Planctomycetes and their phenomic and genomic characterization uncovers novel biology.</title>
        <authorList>
            <person name="Wiegand S."/>
            <person name="Jogler M."/>
            <person name="Boedeker C."/>
            <person name="Pinto D."/>
            <person name="Vollmers J."/>
            <person name="Rivas-Marin E."/>
            <person name="Kohn T."/>
            <person name="Peeters S.H."/>
            <person name="Heuer A."/>
            <person name="Rast P."/>
            <person name="Oberbeckmann S."/>
            <person name="Bunk B."/>
            <person name="Jeske O."/>
            <person name="Meyerdierks A."/>
            <person name="Storesund J.E."/>
            <person name="Kallscheuer N."/>
            <person name="Luecker S."/>
            <person name="Lage O.M."/>
            <person name="Pohl T."/>
            <person name="Merkel B.J."/>
            <person name="Hornburger P."/>
            <person name="Mueller R.-W."/>
            <person name="Bruemmer F."/>
            <person name="Labrenz M."/>
            <person name="Spormann A.M."/>
            <person name="Op den Camp H."/>
            <person name="Overmann J."/>
            <person name="Amann R."/>
            <person name="Jetten M.S.M."/>
            <person name="Mascher T."/>
            <person name="Medema M.H."/>
            <person name="Devos D.P."/>
            <person name="Kaster A.-K."/>
            <person name="Ovreas L."/>
            <person name="Rohde M."/>
            <person name="Galperin M.Y."/>
            <person name="Jogler C."/>
        </authorList>
    </citation>
    <scope>NUCLEOTIDE SEQUENCE [LARGE SCALE GENOMIC DNA]</scope>
    <source>
        <strain evidence="2 3">K23_9</strain>
    </source>
</reference>
<keyword evidence="1" id="KW-0812">Transmembrane</keyword>
<dbReference type="Proteomes" id="UP000319817">
    <property type="component" value="Chromosome"/>
</dbReference>
<proteinExistence type="predicted"/>
<keyword evidence="1" id="KW-1133">Transmembrane helix</keyword>
<organism evidence="2 3">
    <name type="scientific">Stieleria marina</name>
    <dbReference type="NCBI Taxonomy" id="1930275"/>
    <lineage>
        <taxon>Bacteria</taxon>
        <taxon>Pseudomonadati</taxon>
        <taxon>Planctomycetota</taxon>
        <taxon>Planctomycetia</taxon>
        <taxon>Pirellulales</taxon>
        <taxon>Pirellulaceae</taxon>
        <taxon>Stieleria</taxon>
    </lineage>
</organism>
<feature type="transmembrane region" description="Helical" evidence="1">
    <location>
        <begin position="12"/>
        <end position="31"/>
    </location>
</feature>
<accession>A0A517NV26</accession>
<evidence type="ECO:0000313" key="3">
    <source>
        <dbReference type="Proteomes" id="UP000319817"/>
    </source>
</evidence>
<sequence>MSKRSLQFSLRSILIGVLIAAIVSLSARWYIERRADFVDPPTYAQSKPLTQAEIDELIAKSKKGRDVYASEISREHPPLGIDHWDQQADKLRPGMTKFALFKYVPAASANGSWLIPRPNGETTQVFYYAVDSEYAALCEMRTNDPSQSLRVVKMLGFYKHHQRFTDYGSPNITKLDITSGPEPVVVFE</sequence>
<keyword evidence="1" id="KW-0472">Membrane</keyword>
<evidence type="ECO:0000313" key="2">
    <source>
        <dbReference type="EMBL" id="QDT10972.1"/>
    </source>
</evidence>
<evidence type="ECO:0000256" key="1">
    <source>
        <dbReference type="SAM" id="Phobius"/>
    </source>
</evidence>
<gene>
    <name evidence="2" type="ORF">K239x_29650</name>
</gene>
<dbReference type="AlphaFoldDB" id="A0A517NV26"/>
<name>A0A517NV26_9BACT</name>
<dbReference type="EMBL" id="CP036526">
    <property type="protein sequence ID" value="QDT10972.1"/>
    <property type="molecule type" value="Genomic_DNA"/>
</dbReference>